<dbReference type="AlphaFoldDB" id="A0A1H4NET4"/>
<gene>
    <name evidence="1" type="ORF">SAMN05443244_2229</name>
</gene>
<accession>A0A1H4NET4</accession>
<dbReference type="EMBL" id="FNSD01000001">
    <property type="protein sequence ID" value="SEB93736.1"/>
    <property type="molecule type" value="Genomic_DNA"/>
</dbReference>
<dbReference type="RefSeq" id="WP_074654042.1">
    <property type="nucleotide sequence ID" value="NZ_FNSD01000001.1"/>
</dbReference>
<evidence type="ECO:0000313" key="2">
    <source>
        <dbReference type="Proteomes" id="UP000182409"/>
    </source>
</evidence>
<protein>
    <submittedName>
        <fullName evidence="1">TIGR02453 family protein</fullName>
    </submittedName>
</protein>
<dbReference type="PIRSF" id="PIRSF028451">
    <property type="entry name" value="UCP028451"/>
    <property type="match status" value="1"/>
</dbReference>
<dbReference type="PANTHER" id="PTHR36452:SF1">
    <property type="entry name" value="DUF2461 DOMAIN-CONTAINING PROTEIN"/>
    <property type="match status" value="1"/>
</dbReference>
<organism evidence="1 2">
    <name type="scientific">Terriglobus roseus</name>
    <dbReference type="NCBI Taxonomy" id="392734"/>
    <lineage>
        <taxon>Bacteria</taxon>
        <taxon>Pseudomonadati</taxon>
        <taxon>Acidobacteriota</taxon>
        <taxon>Terriglobia</taxon>
        <taxon>Terriglobales</taxon>
        <taxon>Acidobacteriaceae</taxon>
        <taxon>Terriglobus</taxon>
    </lineage>
</organism>
<dbReference type="InterPro" id="IPR015996">
    <property type="entry name" value="UCP028451"/>
</dbReference>
<dbReference type="PANTHER" id="PTHR36452">
    <property type="entry name" value="CHROMOSOME 12, WHOLE GENOME SHOTGUN SEQUENCE"/>
    <property type="match status" value="1"/>
</dbReference>
<dbReference type="OrthoDB" id="9794241at2"/>
<evidence type="ECO:0000313" key="1">
    <source>
        <dbReference type="EMBL" id="SEB93736.1"/>
    </source>
</evidence>
<dbReference type="Pfam" id="PF09365">
    <property type="entry name" value="DUF2461"/>
    <property type="match status" value="1"/>
</dbReference>
<dbReference type="NCBIfam" id="TIGR02453">
    <property type="entry name" value="TIGR02453 family protein"/>
    <property type="match status" value="1"/>
</dbReference>
<dbReference type="Proteomes" id="UP000182409">
    <property type="component" value="Unassembled WGS sequence"/>
</dbReference>
<reference evidence="1 2" key="1">
    <citation type="submission" date="2016-10" db="EMBL/GenBank/DDBJ databases">
        <authorList>
            <person name="de Groot N.N."/>
        </authorList>
    </citation>
    <scope>NUCLEOTIDE SEQUENCE [LARGE SCALE GENOMIC DNA]</scope>
    <source>
        <strain evidence="1 2">AB35.6</strain>
    </source>
</reference>
<dbReference type="InterPro" id="IPR012808">
    <property type="entry name" value="CHP02453"/>
</dbReference>
<name>A0A1H4NET4_9BACT</name>
<proteinExistence type="predicted"/>
<sequence>MATHFAPAGIKFLKGLKRHNDRTWFADRKSVYEAEVQLPWLTLIDEVNEAMLDFAPECVKPAKKAMFRIYRDTRFSNNKLPYKTHVGAWWSPASLAKTSGGGFYAHVAGDEVVVAAGVYMPQPEQLLAIRRHMQHEHATMRGMLADRKLRKLMPDLDSNPLKRMPKGFAAEDPAADLLLCRQWALSATLPGDLALTPQLVPEIVKRFRAMAPVVALLNAPLLRASAPRRSMF</sequence>